<sequence>METLKPNAVTVDDLLNPVDFKNVESLKKAQTRLKIRLTKKSNELKKLQENTEMNIPELNQLIQIAQKEINVIEQALERVKSKLTELNQATSEREVAEVEPETSPNTTETLETSGPNSDPRQLKGKQGPCRYSYLGESSNPTGYLRTYANGETESLPYAEEAHEATYISDNYLYEADGSYKLLGSDTYYDSATNRLWNAEKGWFTVDQLD</sequence>
<evidence type="ECO:0000313" key="2">
    <source>
        <dbReference type="EMBL" id="VEJ09744.1"/>
    </source>
</evidence>
<dbReference type="Proteomes" id="UP000279799">
    <property type="component" value="Chromosome"/>
</dbReference>
<reference evidence="2 3" key="1">
    <citation type="submission" date="2018-12" db="EMBL/GenBank/DDBJ databases">
        <authorList>
            <consortium name="Pathogen Informatics"/>
        </authorList>
    </citation>
    <scope>NUCLEOTIDE SEQUENCE [LARGE SCALE GENOMIC DNA]</scope>
    <source>
        <strain evidence="2 3">NCTC12871</strain>
    </source>
</reference>
<protein>
    <submittedName>
        <fullName evidence="2">Uncharacterized protein</fullName>
    </submittedName>
</protein>
<proteinExistence type="predicted"/>
<organism evidence="2 3">
    <name type="scientific">Actinobacillus delphinicola</name>
    <dbReference type="NCBI Taxonomy" id="51161"/>
    <lineage>
        <taxon>Bacteria</taxon>
        <taxon>Pseudomonadati</taxon>
        <taxon>Pseudomonadota</taxon>
        <taxon>Gammaproteobacteria</taxon>
        <taxon>Pasteurellales</taxon>
        <taxon>Pasteurellaceae</taxon>
        <taxon>Actinobacillus</taxon>
    </lineage>
</organism>
<feature type="compositionally biased region" description="Polar residues" evidence="1">
    <location>
        <begin position="102"/>
        <end position="119"/>
    </location>
</feature>
<keyword evidence="3" id="KW-1185">Reference proteome</keyword>
<evidence type="ECO:0000313" key="3">
    <source>
        <dbReference type="Proteomes" id="UP000279799"/>
    </source>
</evidence>
<dbReference type="KEGG" id="adp:NCTC12871_01227"/>
<dbReference type="AlphaFoldDB" id="A0A448TUY9"/>
<dbReference type="EMBL" id="LR134510">
    <property type="protein sequence ID" value="VEJ09744.1"/>
    <property type="molecule type" value="Genomic_DNA"/>
</dbReference>
<name>A0A448TUY9_9PAST</name>
<accession>A0A448TUY9</accession>
<evidence type="ECO:0000256" key="1">
    <source>
        <dbReference type="SAM" id="MobiDB-lite"/>
    </source>
</evidence>
<dbReference type="RefSeq" id="WP_126599922.1">
    <property type="nucleotide sequence ID" value="NZ_LR134510.1"/>
</dbReference>
<feature type="region of interest" description="Disordered" evidence="1">
    <location>
        <begin position="89"/>
        <end position="127"/>
    </location>
</feature>
<gene>
    <name evidence="2" type="ORF">NCTC12871_01227</name>
</gene>